<dbReference type="InterPro" id="IPR043148">
    <property type="entry name" value="TagF_C"/>
</dbReference>
<dbReference type="GO" id="GO:0019350">
    <property type="term" value="P:teichoic acid biosynthetic process"/>
    <property type="evidence" value="ECO:0007669"/>
    <property type="project" value="UniProtKB-KW"/>
</dbReference>
<evidence type="ECO:0000256" key="3">
    <source>
        <dbReference type="ARBA" id="ARBA00022475"/>
    </source>
</evidence>
<keyword evidence="3" id="KW-1003">Cell membrane</keyword>
<evidence type="ECO:0000313" key="7">
    <source>
        <dbReference type="EMBL" id="OJG16783.1"/>
    </source>
</evidence>
<dbReference type="PANTHER" id="PTHR37316">
    <property type="entry name" value="TEICHOIC ACID GLYCEROL-PHOSPHATE PRIMASE"/>
    <property type="match status" value="1"/>
</dbReference>
<comment type="caution">
    <text evidence="7">The sequence shown here is derived from an EMBL/GenBank/DDBJ whole genome shotgun (WGS) entry which is preliminary data.</text>
</comment>
<comment type="similarity">
    <text evidence="2">Belongs to the CDP-glycerol glycerophosphotransferase family.</text>
</comment>
<dbReference type="Gene3D" id="3.40.50.12580">
    <property type="match status" value="1"/>
</dbReference>
<evidence type="ECO:0000313" key="8">
    <source>
        <dbReference type="Proteomes" id="UP000182835"/>
    </source>
</evidence>
<dbReference type="EMBL" id="JXKG01000001">
    <property type="protein sequence ID" value="OJG16783.1"/>
    <property type="molecule type" value="Genomic_DNA"/>
</dbReference>
<evidence type="ECO:0000256" key="6">
    <source>
        <dbReference type="ARBA" id="ARBA00023136"/>
    </source>
</evidence>
<dbReference type="Proteomes" id="UP000182835">
    <property type="component" value="Unassembled WGS sequence"/>
</dbReference>
<dbReference type="PANTHER" id="PTHR37316:SF1">
    <property type="entry name" value="TEICHOIC ACID GLYCEROL-PHOSPHATE PRIMASE"/>
    <property type="match status" value="1"/>
</dbReference>
<dbReference type="GO" id="GO:0005886">
    <property type="term" value="C:plasma membrane"/>
    <property type="evidence" value="ECO:0007669"/>
    <property type="project" value="UniProtKB-SubCell"/>
</dbReference>
<keyword evidence="4" id="KW-0808">Transferase</keyword>
<comment type="subcellular location">
    <subcellularLocation>
        <location evidence="1">Cell membrane</location>
        <topology evidence="1">Peripheral membrane protein</topology>
    </subcellularLocation>
</comment>
<accession>A0A1L8RAL7</accession>
<reference evidence="7 8" key="1">
    <citation type="submission" date="2014-12" db="EMBL/GenBank/DDBJ databases">
        <title>Draft genome sequences of 29 type strains of Enterococci.</title>
        <authorList>
            <person name="Zhong Z."/>
            <person name="Sun Z."/>
            <person name="Liu W."/>
            <person name="Zhang W."/>
            <person name="Zhang H."/>
        </authorList>
    </citation>
    <scope>NUCLEOTIDE SEQUENCE [LARGE SCALE GENOMIC DNA]</scope>
    <source>
        <strain evidence="7 8">DSM 21207</strain>
    </source>
</reference>
<dbReference type="InterPro" id="IPR043149">
    <property type="entry name" value="TagF_N"/>
</dbReference>
<dbReference type="Pfam" id="PF04464">
    <property type="entry name" value="Glyphos_transf"/>
    <property type="match status" value="1"/>
</dbReference>
<dbReference type="OrthoDB" id="9811865at2"/>
<evidence type="ECO:0000256" key="4">
    <source>
        <dbReference type="ARBA" id="ARBA00022679"/>
    </source>
</evidence>
<sequence>MKKVSTAVKNSYLKLIHLLSQRPVQKKKVVFLLSFPTTSNIILDHLAPHFKHELVIGYTANSEQVAQSYQRFGCNTYSLAAKKIFSSNIVALTKNADVVLCDNYFAFLAGIQFSNRTAVVQLWHAAGAAKSFGLEANYAKAQSNADKERYQAVYNRFTHYVIGSKKMKTIFEDSYHAKKAEFLPFGYLPTDIYFDSELKRQNKKQFIAKFGTKKTLLYAPTYRESYETPLLDFTSLRQKLGTEWQLLAQAHPHDKILQAKLAAHEDVITSFDSLSLPALLQNVDCLISDYSSVPFEYALANPGGKLLYYCPDFNQYNETVGLQQNFGESLQKVIVTKETELVERILDYPYKNLVDFNHMWNTYNTGNAHKQLIGWIENR</sequence>
<gene>
    <name evidence="7" type="ORF">RU96_GL000250</name>
</gene>
<dbReference type="InterPro" id="IPR007554">
    <property type="entry name" value="Glycerophosphate_synth"/>
</dbReference>
<organism evidence="7 8">
    <name type="scientific">Enterococcus canintestini</name>
    <dbReference type="NCBI Taxonomy" id="317010"/>
    <lineage>
        <taxon>Bacteria</taxon>
        <taxon>Bacillati</taxon>
        <taxon>Bacillota</taxon>
        <taxon>Bacilli</taxon>
        <taxon>Lactobacillales</taxon>
        <taxon>Enterococcaceae</taxon>
        <taxon>Enterococcus</taxon>
    </lineage>
</organism>
<dbReference type="STRING" id="317010.RU96_GL000250"/>
<evidence type="ECO:0000256" key="1">
    <source>
        <dbReference type="ARBA" id="ARBA00004202"/>
    </source>
</evidence>
<dbReference type="GO" id="GO:0047355">
    <property type="term" value="F:CDP-glycerol glycerophosphotransferase activity"/>
    <property type="evidence" value="ECO:0007669"/>
    <property type="project" value="InterPro"/>
</dbReference>
<keyword evidence="6" id="KW-0472">Membrane</keyword>
<evidence type="ECO:0000256" key="5">
    <source>
        <dbReference type="ARBA" id="ARBA00022944"/>
    </source>
</evidence>
<keyword evidence="5" id="KW-0777">Teichoic acid biosynthesis</keyword>
<dbReference type="RefSeq" id="WP_071863730.1">
    <property type="nucleotide sequence ID" value="NZ_JBHLVQ010000015.1"/>
</dbReference>
<evidence type="ECO:0000256" key="2">
    <source>
        <dbReference type="ARBA" id="ARBA00010488"/>
    </source>
</evidence>
<dbReference type="AlphaFoldDB" id="A0A1L8RAL7"/>
<evidence type="ECO:0008006" key="9">
    <source>
        <dbReference type="Google" id="ProtNLM"/>
    </source>
</evidence>
<dbReference type="SUPFAM" id="SSF53756">
    <property type="entry name" value="UDP-Glycosyltransferase/glycogen phosphorylase"/>
    <property type="match status" value="1"/>
</dbReference>
<dbReference type="InterPro" id="IPR051612">
    <property type="entry name" value="Teichoic_Acid_Biosynth"/>
</dbReference>
<protein>
    <recommendedName>
        <fullName evidence="9">CDP-glycerol--poly(Glycerophosphate) glycerophosphotransferase</fullName>
    </recommendedName>
</protein>
<name>A0A1L8RAL7_9ENTE</name>
<dbReference type="Gene3D" id="3.40.50.11820">
    <property type="match status" value="1"/>
</dbReference>
<proteinExistence type="inferred from homology"/>